<dbReference type="InterPro" id="IPR015421">
    <property type="entry name" value="PyrdxlP-dep_Trfase_major"/>
</dbReference>
<comment type="catalytic activity">
    <reaction evidence="7">
        <text>(S)-4-amino-5-oxopentanoate = 5-aminolevulinate</text>
        <dbReference type="Rhea" id="RHEA:14265"/>
        <dbReference type="ChEBI" id="CHEBI:57501"/>
        <dbReference type="ChEBI" id="CHEBI:356416"/>
        <dbReference type="EC" id="5.4.3.8"/>
    </reaction>
</comment>
<evidence type="ECO:0000256" key="2">
    <source>
        <dbReference type="ARBA" id="ARBA00004819"/>
    </source>
</evidence>
<feature type="modified residue" description="N6-(pyridoxal phosphate)lysine" evidence="7">
    <location>
        <position position="265"/>
    </location>
</feature>
<dbReference type="PANTHER" id="PTHR43713">
    <property type="entry name" value="GLUTAMATE-1-SEMIALDEHYDE 2,1-AMINOMUTASE"/>
    <property type="match status" value="1"/>
</dbReference>
<evidence type="ECO:0000256" key="7">
    <source>
        <dbReference type="HAMAP-Rule" id="MF_00375"/>
    </source>
</evidence>
<proteinExistence type="inferred from homology"/>
<comment type="similarity">
    <text evidence="3 7">Belongs to the class-III pyridoxal-phosphate-dependent aminotransferase family. HemL subfamily.</text>
</comment>
<name>A0ABW5EC16_9GAMM</name>
<evidence type="ECO:0000313" key="8">
    <source>
        <dbReference type="EMBL" id="MFD2308909.1"/>
    </source>
</evidence>
<dbReference type="GO" id="GO:0042286">
    <property type="term" value="F:glutamate-1-semialdehyde 2,1-aminomutase activity"/>
    <property type="evidence" value="ECO:0007669"/>
    <property type="project" value="UniProtKB-EC"/>
</dbReference>
<evidence type="ECO:0000256" key="3">
    <source>
        <dbReference type="ARBA" id="ARBA00008981"/>
    </source>
</evidence>
<dbReference type="InterPro" id="IPR004639">
    <property type="entry name" value="4pyrrol_synth_GluAld_NH2Trfase"/>
</dbReference>
<accession>A0ABW5EC16</accession>
<protein>
    <recommendedName>
        <fullName evidence="7">Glutamate-1-semialdehyde 2,1-aminomutase</fullName>
        <shortName evidence="7">GSA</shortName>
        <ecNumber evidence="7">5.4.3.8</ecNumber>
    </recommendedName>
    <alternativeName>
        <fullName evidence="7">Glutamate-1-semialdehyde aminotransferase</fullName>
        <shortName evidence="7">GSA-AT</shortName>
    </alternativeName>
</protein>
<dbReference type="Proteomes" id="UP001597425">
    <property type="component" value="Unassembled WGS sequence"/>
</dbReference>
<gene>
    <name evidence="7 8" type="primary">hemL</name>
    <name evidence="8" type="ORF">ACFSKX_00635</name>
</gene>
<dbReference type="HAMAP" id="MF_00375">
    <property type="entry name" value="HemL_aminotrans_3"/>
    <property type="match status" value="1"/>
</dbReference>
<dbReference type="Gene3D" id="3.40.640.10">
    <property type="entry name" value="Type I PLP-dependent aspartate aminotransferase-like (Major domain)"/>
    <property type="match status" value="1"/>
</dbReference>
<dbReference type="InterPro" id="IPR015424">
    <property type="entry name" value="PyrdxlP-dep_Trfase"/>
</dbReference>
<dbReference type="PROSITE" id="PS00600">
    <property type="entry name" value="AA_TRANSFER_CLASS_3"/>
    <property type="match status" value="1"/>
</dbReference>
<organism evidence="8 9">
    <name type="scientific">Microbulbifer halophilus</name>
    <dbReference type="NCBI Taxonomy" id="453963"/>
    <lineage>
        <taxon>Bacteria</taxon>
        <taxon>Pseudomonadati</taxon>
        <taxon>Pseudomonadota</taxon>
        <taxon>Gammaproteobacteria</taxon>
        <taxon>Cellvibrionales</taxon>
        <taxon>Microbulbiferaceae</taxon>
        <taxon>Microbulbifer</taxon>
    </lineage>
</organism>
<keyword evidence="7" id="KW-0963">Cytoplasm</keyword>
<reference evidence="9" key="1">
    <citation type="journal article" date="2019" name="Int. J. Syst. Evol. Microbiol.">
        <title>The Global Catalogue of Microorganisms (GCM) 10K type strain sequencing project: providing services to taxonomists for standard genome sequencing and annotation.</title>
        <authorList>
            <consortium name="The Broad Institute Genomics Platform"/>
            <consortium name="The Broad Institute Genome Sequencing Center for Infectious Disease"/>
            <person name="Wu L."/>
            <person name="Ma J."/>
        </authorList>
    </citation>
    <scope>NUCLEOTIDE SEQUENCE [LARGE SCALE GENOMIC DNA]</scope>
    <source>
        <strain evidence="9">KCTC 12848</strain>
    </source>
</reference>
<keyword evidence="9" id="KW-1185">Reference proteome</keyword>
<comment type="subunit">
    <text evidence="7">Homodimer.</text>
</comment>
<dbReference type="InterPro" id="IPR015422">
    <property type="entry name" value="PyrdxlP-dep_Trfase_small"/>
</dbReference>
<comment type="pathway">
    <text evidence="2">Porphyrin-containing compound metabolism; protoporphyrin-IX biosynthesis; 5-aminolevulinate from L-glutamyl-tRNA(Glu): step 2/2.</text>
</comment>
<dbReference type="RefSeq" id="WP_265723403.1">
    <property type="nucleotide sequence ID" value="NZ_JAPIVK010000049.1"/>
</dbReference>
<evidence type="ECO:0000256" key="4">
    <source>
        <dbReference type="ARBA" id="ARBA00022898"/>
    </source>
</evidence>
<keyword evidence="4 7" id="KW-0663">Pyridoxal phosphate</keyword>
<comment type="subcellular location">
    <subcellularLocation>
        <location evidence="7">Cytoplasm</location>
    </subcellularLocation>
</comment>
<sequence length="427" mass="45813">MSKSEQLFAEARQVIPGGVNSPVRAFRAVGGTPLFIERAEGAYLYDVDEKRYIDYVQSWGPMILGHAQPEVIDAVTEQVQSGLSFGAPTELETELAEELCRLWPNMDLVRFVSSGTEATMSAIRLARGYTGRDKIVKFEGCYHGHSDSLLVKAGSGALTMGVPSSPGVPAALADHTITLSYNDAEGVRRCFDEIGDQIACIIVEPVAGNMNCIPPVPGFLETLREVCDQHGALLILDEVMSGFRVSLTGAQGHYGIEADLTTLGKVIGGGMPVGAFGGKREIMEQIAPLGPIYQAGTLAGNPVASVAGLETLRQVQEPGLYDQLSARTERLVEGVLAAAKEAGIPLTANRAGSMFGFFFTEEPQVSNYQQVMACDTDRFNRFFHGMLEQGVYLAPASYEAGFMSAAHSEADIEETIEAAKKVFATLD</sequence>
<evidence type="ECO:0000256" key="1">
    <source>
        <dbReference type="ARBA" id="ARBA00001933"/>
    </source>
</evidence>
<comment type="caution">
    <text evidence="8">The sequence shown here is derived from an EMBL/GenBank/DDBJ whole genome shotgun (WGS) entry which is preliminary data.</text>
</comment>
<dbReference type="CDD" id="cd00610">
    <property type="entry name" value="OAT_like"/>
    <property type="match status" value="1"/>
</dbReference>
<comment type="cofactor">
    <cofactor evidence="1 7">
        <name>pyridoxal 5'-phosphate</name>
        <dbReference type="ChEBI" id="CHEBI:597326"/>
    </cofactor>
</comment>
<dbReference type="Pfam" id="PF00202">
    <property type="entry name" value="Aminotran_3"/>
    <property type="match status" value="1"/>
</dbReference>
<evidence type="ECO:0000256" key="5">
    <source>
        <dbReference type="ARBA" id="ARBA00023235"/>
    </source>
</evidence>
<dbReference type="Gene3D" id="3.90.1150.10">
    <property type="entry name" value="Aspartate Aminotransferase, domain 1"/>
    <property type="match status" value="1"/>
</dbReference>
<keyword evidence="5 7" id="KW-0413">Isomerase</keyword>
<dbReference type="PANTHER" id="PTHR43713:SF3">
    <property type="entry name" value="GLUTAMATE-1-SEMIALDEHYDE 2,1-AMINOMUTASE 1, CHLOROPLASTIC-RELATED"/>
    <property type="match status" value="1"/>
</dbReference>
<evidence type="ECO:0000313" key="9">
    <source>
        <dbReference type="Proteomes" id="UP001597425"/>
    </source>
</evidence>
<dbReference type="NCBIfam" id="NF000818">
    <property type="entry name" value="PRK00062.1"/>
    <property type="match status" value="1"/>
</dbReference>
<evidence type="ECO:0000256" key="6">
    <source>
        <dbReference type="ARBA" id="ARBA00023244"/>
    </source>
</evidence>
<dbReference type="InterPro" id="IPR005814">
    <property type="entry name" value="Aminotrans_3"/>
</dbReference>
<dbReference type="SUPFAM" id="SSF53383">
    <property type="entry name" value="PLP-dependent transferases"/>
    <property type="match status" value="1"/>
</dbReference>
<dbReference type="InterPro" id="IPR049704">
    <property type="entry name" value="Aminotrans_3_PPA_site"/>
</dbReference>
<dbReference type="EMBL" id="JBHUJD010000001">
    <property type="protein sequence ID" value="MFD2308909.1"/>
    <property type="molecule type" value="Genomic_DNA"/>
</dbReference>
<keyword evidence="6 7" id="KW-0627">Porphyrin biosynthesis</keyword>
<dbReference type="NCBIfam" id="TIGR00713">
    <property type="entry name" value="hemL"/>
    <property type="match status" value="1"/>
</dbReference>
<dbReference type="EC" id="5.4.3.8" evidence="7"/>